<reference evidence="1" key="1">
    <citation type="submission" date="2018-05" db="EMBL/GenBank/DDBJ databases">
        <authorList>
            <person name="Lanie J.A."/>
            <person name="Ng W.-L."/>
            <person name="Kazmierczak K.M."/>
            <person name="Andrzejewski T.M."/>
            <person name="Davidsen T.M."/>
            <person name="Wayne K.J."/>
            <person name="Tettelin H."/>
            <person name="Glass J.I."/>
            <person name="Rusch D."/>
            <person name="Podicherti R."/>
            <person name="Tsui H.-C.T."/>
            <person name="Winkler M.E."/>
        </authorList>
    </citation>
    <scope>NUCLEOTIDE SEQUENCE</scope>
</reference>
<evidence type="ECO:0008006" key="2">
    <source>
        <dbReference type="Google" id="ProtNLM"/>
    </source>
</evidence>
<dbReference type="Gene3D" id="3.10.20.30">
    <property type="match status" value="1"/>
</dbReference>
<dbReference type="InterPro" id="IPR010035">
    <property type="entry name" value="Thi_S"/>
</dbReference>
<accession>A0A381U4I9</accession>
<proteinExistence type="predicted"/>
<organism evidence="1">
    <name type="scientific">marine metagenome</name>
    <dbReference type="NCBI Taxonomy" id="408172"/>
    <lineage>
        <taxon>unclassified sequences</taxon>
        <taxon>metagenomes</taxon>
        <taxon>ecological metagenomes</taxon>
    </lineage>
</organism>
<dbReference type="InterPro" id="IPR012675">
    <property type="entry name" value="Beta-grasp_dom_sf"/>
</dbReference>
<dbReference type="Pfam" id="PF02597">
    <property type="entry name" value="ThiS"/>
    <property type="match status" value="1"/>
</dbReference>
<dbReference type="InterPro" id="IPR016155">
    <property type="entry name" value="Mopterin_synth/thiamin_S_b"/>
</dbReference>
<dbReference type="CDD" id="cd00565">
    <property type="entry name" value="Ubl_ThiS"/>
    <property type="match status" value="1"/>
</dbReference>
<dbReference type="SUPFAM" id="SSF54285">
    <property type="entry name" value="MoaD/ThiS"/>
    <property type="match status" value="1"/>
</dbReference>
<gene>
    <name evidence="1" type="ORF">METZ01_LOCUS75838</name>
</gene>
<dbReference type="NCBIfam" id="TIGR01683">
    <property type="entry name" value="thiS"/>
    <property type="match status" value="1"/>
</dbReference>
<dbReference type="PANTHER" id="PTHR34472:SF1">
    <property type="entry name" value="SULFUR CARRIER PROTEIN THIS"/>
    <property type="match status" value="1"/>
</dbReference>
<sequence length="68" mass="7424">MTITLNGDSLELDAPMTVTEMLDYLDIDSRRVAVEHNLTVVKRAAFDSTLINAGDQIEIVNFVGGGTR</sequence>
<evidence type="ECO:0000313" key="1">
    <source>
        <dbReference type="EMBL" id="SVA22984.1"/>
    </source>
</evidence>
<dbReference type="EMBL" id="UINC01005697">
    <property type="protein sequence ID" value="SVA22984.1"/>
    <property type="molecule type" value="Genomic_DNA"/>
</dbReference>
<name>A0A381U4I9_9ZZZZ</name>
<dbReference type="InterPro" id="IPR003749">
    <property type="entry name" value="ThiS/MoaD-like"/>
</dbReference>
<dbReference type="PANTHER" id="PTHR34472">
    <property type="entry name" value="SULFUR CARRIER PROTEIN THIS"/>
    <property type="match status" value="1"/>
</dbReference>
<dbReference type="AlphaFoldDB" id="A0A381U4I9"/>
<protein>
    <recommendedName>
        <fullName evidence="2">Thiamine biosynthesis protein ThiS</fullName>
    </recommendedName>
</protein>